<protein>
    <submittedName>
        <fullName evidence="2">Uncharacterized protein</fullName>
    </submittedName>
</protein>
<feature type="compositionally biased region" description="Basic residues" evidence="1">
    <location>
        <begin position="8"/>
        <end position="18"/>
    </location>
</feature>
<proteinExistence type="predicted"/>
<name>A0ABU0FE31_9HYPH</name>
<sequence length="73" mass="8222">MPADGRARPPRRARKHHNPFYSPARCFGVVSSRPGRLRDVGRIGGRGLRAAPRRQREPVRSKALVRSPRGGWL</sequence>
<feature type="region of interest" description="Disordered" evidence="1">
    <location>
        <begin position="38"/>
        <end position="73"/>
    </location>
</feature>
<dbReference type="EMBL" id="JAUSVK010000001">
    <property type="protein sequence ID" value="MDQ0392686.1"/>
    <property type="molecule type" value="Genomic_DNA"/>
</dbReference>
<feature type="region of interest" description="Disordered" evidence="1">
    <location>
        <begin position="1"/>
        <end position="20"/>
    </location>
</feature>
<dbReference type="Proteomes" id="UP001237448">
    <property type="component" value="Unassembled WGS sequence"/>
</dbReference>
<comment type="caution">
    <text evidence="2">The sequence shown here is derived from an EMBL/GenBank/DDBJ whole genome shotgun (WGS) entry which is preliminary data.</text>
</comment>
<accession>A0ABU0FE31</accession>
<reference evidence="2 3" key="1">
    <citation type="submission" date="2023-07" db="EMBL/GenBank/DDBJ databases">
        <title>Genomic Encyclopedia of Type Strains, Phase IV (KMG-IV): sequencing the most valuable type-strain genomes for metagenomic binning, comparative biology and taxonomic classification.</title>
        <authorList>
            <person name="Goeker M."/>
        </authorList>
    </citation>
    <scope>NUCLEOTIDE SEQUENCE [LARGE SCALE GENOMIC DNA]</scope>
    <source>
        <strain evidence="2 3">DSM 5896</strain>
    </source>
</reference>
<gene>
    <name evidence="2" type="ORF">J3R73_002478</name>
</gene>
<evidence type="ECO:0000313" key="2">
    <source>
        <dbReference type="EMBL" id="MDQ0392686.1"/>
    </source>
</evidence>
<evidence type="ECO:0000313" key="3">
    <source>
        <dbReference type="Proteomes" id="UP001237448"/>
    </source>
</evidence>
<keyword evidence="3" id="KW-1185">Reference proteome</keyword>
<organism evidence="2 3">
    <name type="scientific">Labrys monachus</name>
    <dbReference type="NCBI Taxonomy" id="217067"/>
    <lineage>
        <taxon>Bacteria</taxon>
        <taxon>Pseudomonadati</taxon>
        <taxon>Pseudomonadota</taxon>
        <taxon>Alphaproteobacteria</taxon>
        <taxon>Hyphomicrobiales</taxon>
        <taxon>Xanthobacteraceae</taxon>
        <taxon>Labrys</taxon>
    </lineage>
</organism>
<evidence type="ECO:0000256" key="1">
    <source>
        <dbReference type="SAM" id="MobiDB-lite"/>
    </source>
</evidence>